<dbReference type="PATRIC" id="fig|1231190.3.peg.895"/>
<sequence length="95" mass="10417">MSAPIDQIDGIKRRLSSVVGKVLLEEVEKLRVPAPRVQVAKPDAEIMRACRKVAAASDALQQAKFAGLQEVRARRALELAAKSLETVMRKHGRMG</sequence>
<reference evidence="1 2" key="1">
    <citation type="journal article" date="2012" name="J. Bacteriol.">
        <title>Genome Sequence of Nitratireductor indicus Type Strain C115.</title>
        <authorList>
            <person name="Lai Q."/>
            <person name="Li G."/>
            <person name="Yu Z."/>
            <person name="Shao Z."/>
        </authorList>
    </citation>
    <scope>NUCLEOTIDE SEQUENCE [LARGE SCALE GENOMIC DNA]</scope>
    <source>
        <strain evidence="1 2">C115</strain>
    </source>
</reference>
<protein>
    <submittedName>
        <fullName evidence="1">Uncharacterized protein</fullName>
    </submittedName>
</protein>
<dbReference type="RefSeq" id="WP_009756132.1">
    <property type="nucleotide sequence ID" value="NZ_AMSI01000002.1"/>
</dbReference>
<gene>
    <name evidence="1" type="ORF">NA8A_04280</name>
</gene>
<evidence type="ECO:0000313" key="2">
    <source>
        <dbReference type="Proteomes" id="UP000007374"/>
    </source>
</evidence>
<dbReference type="eggNOG" id="ENOG502ZYMI">
    <property type="taxonomic scope" value="Bacteria"/>
</dbReference>
<name>K2N927_9HYPH</name>
<accession>K2N927</accession>
<dbReference type="OrthoDB" id="8096630at2"/>
<evidence type="ECO:0000313" key="1">
    <source>
        <dbReference type="EMBL" id="EKF43998.1"/>
    </source>
</evidence>
<dbReference type="EMBL" id="AMSI01000002">
    <property type="protein sequence ID" value="EKF43998.1"/>
    <property type="molecule type" value="Genomic_DNA"/>
</dbReference>
<comment type="caution">
    <text evidence="1">The sequence shown here is derived from an EMBL/GenBank/DDBJ whole genome shotgun (WGS) entry which is preliminary data.</text>
</comment>
<dbReference type="Proteomes" id="UP000007374">
    <property type="component" value="Unassembled WGS sequence"/>
</dbReference>
<dbReference type="STRING" id="721133.SAMN05216176_101459"/>
<proteinExistence type="predicted"/>
<dbReference type="AlphaFoldDB" id="K2N927"/>
<organism evidence="1 2">
    <name type="scientific">Nitratireductor indicus C115</name>
    <dbReference type="NCBI Taxonomy" id="1231190"/>
    <lineage>
        <taxon>Bacteria</taxon>
        <taxon>Pseudomonadati</taxon>
        <taxon>Pseudomonadota</taxon>
        <taxon>Alphaproteobacteria</taxon>
        <taxon>Hyphomicrobiales</taxon>
        <taxon>Phyllobacteriaceae</taxon>
        <taxon>Nitratireductor</taxon>
    </lineage>
</organism>
<keyword evidence="2" id="KW-1185">Reference proteome</keyword>